<dbReference type="OrthoDB" id="2356942at2"/>
<organism evidence="2 3">
    <name type="scientific">Enterococcus ureilyticus</name>
    <dbReference type="NCBI Taxonomy" id="1131292"/>
    <lineage>
        <taxon>Bacteria</taxon>
        <taxon>Bacillati</taxon>
        <taxon>Bacillota</taxon>
        <taxon>Bacilli</taxon>
        <taxon>Lactobacillales</taxon>
        <taxon>Enterococcaceae</taxon>
        <taxon>Enterococcus</taxon>
    </lineage>
</organism>
<sequence length="229" mass="23609">MKKIVTLITVGVLYGAFTIQSSTVRAESNANSDATFSLEAQDQDGGGTDPILPIPPTGNTGPLTIDAVSSFVFPNAKISGEALTVVGESAQVNGSAGTMGAQVTDSRGSGAGWTLKAKITDFTGTDTDNTARTLKGAVLTLPQGQVETSDTATTVADANKPVSNAVSLNGTDQKLLTAAKGNGLGVWYVNFENDSQGAAQKEVKLYVPTGNFKADYKATISWTLTEAPE</sequence>
<proteinExistence type="predicted"/>
<feature type="domain" description="WxL" evidence="1">
    <location>
        <begin position="27"/>
        <end position="228"/>
    </location>
</feature>
<evidence type="ECO:0000313" key="3">
    <source>
        <dbReference type="Proteomes" id="UP000094469"/>
    </source>
</evidence>
<gene>
    <name evidence="2" type="ORF">BCR24_15035</name>
</gene>
<keyword evidence="3" id="KW-1185">Reference proteome</keyword>
<dbReference type="RefSeq" id="WP_069640058.1">
    <property type="nucleotide sequence ID" value="NZ_JAFBEZ010000025.1"/>
</dbReference>
<dbReference type="AlphaFoldDB" id="A0A1E5HC40"/>
<dbReference type="Proteomes" id="UP000094469">
    <property type="component" value="Unassembled WGS sequence"/>
</dbReference>
<protein>
    <recommendedName>
        <fullName evidence="1">WxL domain-containing protein</fullName>
    </recommendedName>
</protein>
<dbReference type="Pfam" id="PF13731">
    <property type="entry name" value="WxL"/>
    <property type="match status" value="1"/>
</dbReference>
<reference evidence="3" key="1">
    <citation type="submission" date="2016-09" db="EMBL/GenBank/DDBJ databases">
        <authorList>
            <person name="Gulvik C.A."/>
        </authorList>
    </citation>
    <scope>NUCLEOTIDE SEQUENCE [LARGE SCALE GENOMIC DNA]</scope>
    <source>
        <strain evidence="3">LMG 26676</strain>
    </source>
</reference>
<evidence type="ECO:0000313" key="2">
    <source>
        <dbReference type="EMBL" id="OEG22522.1"/>
    </source>
</evidence>
<dbReference type="STRING" id="1131292.BCR24_15035"/>
<evidence type="ECO:0000259" key="1">
    <source>
        <dbReference type="Pfam" id="PF13731"/>
    </source>
</evidence>
<dbReference type="EMBL" id="MIKC01000014">
    <property type="protein sequence ID" value="OEG22522.1"/>
    <property type="molecule type" value="Genomic_DNA"/>
</dbReference>
<comment type="caution">
    <text evidence="2">The sequence shown here is derived from an EMBL/GenBank/DDBJ whole genome shotgun (WGS) entry which is preliminary data.</text>
</comment>
<accession>A0A1E5HC40</accession>
<dbReference type="InterPro" id="IPR027994">
    <property type="entry name" value="WxL_dom"/>
</dbReference>
<name>A0A1E5HC40_9ENTE</name>